<reference evidence="2 3" key="1">
    <citation type="submission" date="2020-03" db="EMBL/GenBank/DDBJ databases">
        <authorList>
            <person name="Sun Q."/>
        </authorList>
    </citation>
    <scope>NUCLEOTIDE SEQUENCE [LARGE SCALE GENOMIC DNA]</scope>
    <source>
        <strain evidence="2 3">JC162</strain>
    </source>
</reference>
<dbReference type="CDD" id="cd01650">
    <property type="entry name" value="RT_nLTR_like"/>
    <property type="match status" value="1"/>
</dbReference>
<dbReference type="Proteomes" id="UP000548582">
    <property type="component" value="Unassembled WGS sequence"/>
</dbReference>
<dbReference type="SUPFAM" id="SSF56672">
    <property type="entry name" value="DNA/RNA polymerases"/>
    <property type="match status" value="1"/>
</dbReference>
<dbReference type="Pfam" id="PF00078">
    <property type="entry name" value="RVT_1"/>
    <property type="match status" value="1"/>
</dbReference>
<sequence>KDGDVTIGSLFPIRSIETLCAFLERNSICEDFQSGFRPYHSTETALIRVTNDLLLSSDRGCISLLVLLDLSAAFDTIDHNILLNRLENYVGISGIALSWFKSYLSDRYQFVVVNEEMSYRSQVQYGVPQGSVLGPLLFTLYMLPLGDIIRKHGVSFHCYADDTQLYISSRPDETYQITKLPECIADIKNWMTSNFLLLNSEKTEILIFGPKTSSRNNLEYCLTLDGSVKS</sequence>
<keyword evidence="2" id="KW-0695">RNA-directed DNA polymerase</keyword>
<dbReference type="GO" id="GO:0003964">
    <property type="term" value="F:RNA-directed DNA polymerase activity"/>
    <property type="evidence" value="ECO:0007669"/>
    <property type="project" value="UniProtKB-KW"/>
</dbReference>
<dbReference type="EMBL" id="JABBKX010000029">
    <property type="protein sequence ID" value="NMJ44501.1"/>
    <property type="molecule type" value="Genomic_DNA"/>
</dbReference>
<evidence type="ECO:0000259" key="1">
    <source>
        <dbReference type="PROSITE" id="PS50878"/>
    </source>
</evidence>
<accession>A0A848EJD1</accession>
<comment type="caution">
    <text evidence="2">The sequence shown here is derived from an EMBL/GenBank/DDBJ whole genome shotgun (WGS) entry which is preliminary data.</text>
</comment>
<name>A0A848EJD1_9PROT</name>
<evidence type="ECO:0000313" key="2">
    <source>
        <dbReference type="EMBL" id="NMJ44501.1"/>
    </source>
</evidence>
<organism evidence="2 3">
    <name type="scientific">Neoroseomonas marina</name>
    <dbReference type="NCBI Taxonomy" id="1232220"/>
    <lineage>
        <taxon>Bacteria</taxon>
        <taxon>Pseudomonadati</taxon>
        <taxon>Pseudomonadota</taxon>
        <taxon>Alphaproteobacteria</taxon>
        <taxon>Acetobacterales</taxon>
        <taxon>Acetobacteraceae</taxon>
        <taxon>Neoroseomonas</taxon>
    </lineage>
</organism>
<dbReference type="PROSITE" id="PS50878">
    <property type="entry name" value="RT_POL"/>
    <property type="match status" value="1"/>
</dbReference>
<gene>
    <name evidence="2" type="ORF">GWK16_24920</name>
</gene>
<dbReference type="PANTHER" id="PTHR33332">
    <property type="entry name" value="REVERSE TRANSCRIPTASE DOMAIN-CONTAINING PROTEIN"/>
    <property type="match status" value="1"/>
</dbReference>
<proteinExistence type="predicted"/>
<protein>
    <submittedName>
        <fullName evidence="2">Reverse transcriptase family protein</fullName>
    </submittedName>
</protein>
<feature type="non-terminal residue" evidence="2">
    <location>
        <position position="1"/>
    </location>
</feature>
<dbReference type="InterPro" id="IPR043502">
    <property type="entry name" value="DNA/RNA_pol_sf"/>
</dbReference>
<keyword evidence="2" id="KW-0548">Nucleotidyltransferase</keyword>
<keyword evidence="2" id="KW-0808">Transferase</keyword>
<evidence type="ECO:0000313" key="3">
    <source>
        <dbReference type="Proteomes" id="UP000548582"/>
    </source>
</evidence>
<keyword evidence="3" id="KW-1185">Reference proteome</keyword>
<dbReference type="AlphaFoldDB" id="A0A848EJD1"/>
<dbReference type="RefSeq" id="WP_170056679.1">
    <property type="nucleotide sequence ID" value="NZ_JABBKX010000029.1"/>
</dbReference>
<feature type="domain" description="Reverse transcriptase" evidence="1">
    <location>
        <begin position="1"/>
        <end position="230"/>
    </location>
</feature>
<feature type="non-terminal residue" evidence="2">
    <location>
        <position position="230"/>
    </location>
</feature>
<dbReference type="InterPro" id="IPR000477">
    <property type="entry name" value="RT_dom"/>
</dbReference>